<evidence type="ECO:0000313" key="2">
    <source>
        <dbReference type="Proteomes" id="UP000256845"/>
    </source>
</evidence>
<dbReference type="PANTHER" id="PTHR21485:SF6">
    <property type="entry name" value="N-ACYLNEURAMINATE CYTIDYLYLTRANSFERASE-RELATED"/>
    <property type="match status" value="1"/>
</dbReference>
<dbReference type="SUPFAM" id="SSF53448">
    <property type="entry name" value="Nucleotide-diphospho-sugar transferases"/>
    <property type="match status" value="1"/>
</dbReference>
<dbReference type="Gene3D" id="3.90.550.10">
    <property type="entry name" value="Spore Coat Polysaccharide Biosynthesis Protein SpsA, Chain A"/>
    <property type="match status" value="1"/>
</dbReference>
<dbReference type="GO" id="GO:0008781">
    <property type="term" value="F:N-acylneuraminate cytidylyltransferase activity"/>
    <property type="evidence" value="ECO:0007669"/>
    <property type="project" value="TreeGrafter"/>
</dbReference>
<dbReference type="InterPro" id="IPR003329">
    <property type="entry name" value="Cytidylyl_trans"/>
</dbReference>
<dbReference type="OrthoDB" id="9805604at2"/>
<protein>
    <submittedName>
        <fullName evidence="1">N-acylneuraminate cytidylyltransferase/CMP-N,N'-diacetyllegionaminic acid synthase</fullName>
    </submittedName>
</protein>
<accession>A0A3D9H493</accession>
<keyword evidence="1" id="KW-0548">Nucleotidyltransferase</keyword>
<dbReference type="PANTHER" id="PTHR21485">
    <property type="entry name" value="HAD SUPERFAMILY MEMBERS CMAS AND KDSC"/>
    <property type="match status" value="1"/>
</dbReference>
<dbReference type="InterPro" id="IPR029044">
    <property type="entry name" value="Nucleotide-diphossugar_trans"/>
</dbReference>
<comment type="caution">
    <text evidence="1">The sequence shown here is derived from an EMBL/GenBank/DDBJ whole genome shotgun (WGS) entry which is preliminary data.</text>
</comment>
<dbReference type="RefSeq" id="WP_115939132.1">
    <property type="nucleotide sequence ID" value="NZ_QRDW01000015.1"/>
</dbReference>
<sequence length="236" mass="26329">MIENKKVLVVITARGGSKGLPGKNIKPLMGKPLIAYTIEAARDSHYVDRIIVSSDSQDIVDTAVAYGAEAPFIRPESLAGDLSKQEDAILHAMDWVEAEEGAYDYVMVLVPTTPLRDAAEVDACLEALVENDDAKAIFTVRECDHHPWQANALPESQSMRDFIDPAIRTKNRQELPQFFQLSGSVCLSEWEHFRKEQSFLTDKTFAYLTDARNGLDIDNLKDFLLAEVYLNNPGLV</sequence>
<keyword evidence="1" id="KW-0808">Transferase</keyword>
<reference evidence="1 2" key="1">
    <citation type="submission" date="2018-07" db="EMBL/GenBank/DDBJ databases">
        <title>Genomic Encyclopedia of Type Strains, Phase III (KMG-III): the genomes of soil and plant-associated and newly described type strains.</title>
        <authorList>
            <person name="Whitman W."/>
        </authorList>
    </citation>
    <scope>NUCLEOTIDE SEQUENCE [LARGE SCALE GENOMIC DNA]</scope>
    <source>
        <strain evidence="1 2">CECT 8488</strain>
    </source>
</reference>
<name>A0A3D9H493_9PROT</name>
<dbReference type="Pfam" id="PF02348">
    <property type="entry name" value="CTP_transf_3"/>
    <property type="match status" value="1"/>
</dbReference>
<organism evidence="1 2">
    <name type="scientific">Aestuariispira insulae</name>
    <dbReference type="NCBI Taxonomy" id="1461337"/>
    <lineage>
        <taxon>Bacteria</taxon>
        <taxon>Pseudomonadati</taxon>
        <taxon>Pseudomonadota</taxon>
        <taxon>Alphaproteobacteria</taxon>
        <taxon>Rhodospirillales</taxon>
        <taxon>Kiloniellaceae</taxon>
        <taxon>Aestuariispira</taxon>
    </lineage>
</organism>
<dbReference type="AlphaFoldDB" id="A0A3D9H493"/>
<evidence type="ECO:0000313" key="1">
    <source>
        <dbReference type="EMBL" id="RED44290.1"/>
    </source>
</evidence>
<dbReference type="CDD" id="cd02513">
    <property type="entry name" value="CMP-NeuAc_Synthase"/>
    <property type="match status" value="1"/>
</dbReference>
<dbReference type="Proteomes" id="UP000256845">
    <property type="component" value="Unassembled WGS sequence"/>
</dbReference>
<keyword evidence="2" id="KW-1185">Reference proteome</keyword>
<dbReference type="EMBL" id="QRDW01000015">
    <property type="protein sequence ID" value="RED44290.1"/>
    <property type="molecule type" value="Genomic_DNA"/>
</dbReference>
<dbReference type="InterPro" id="IPR050793">
    <property type="entry name" value="CMP-NeuNAc_synthase"/>
</dbReference>
<proteinExistence type="predicted"/>
<gene>
    <name evidence="1" type="ORF">DFP90_11543</name>
</gene>